<sequence length="238" mass="26131">MTELTLRTGERNGWAAQARSDESEGGLSRHGQWNLQEQRRRGTSSKASPVWLMIFAVTFFLAGGVLLGRKSYLWIKGEIAERRIEAVFARYLEDGVYRRPWPWADFRVLARLEFPGENETRSVIEGASGTSLAFAVGHVDGTSHPGCGGNVVLAGHRDGSFAILSRLASGDVVRVVTRGTARSYVVESCHVVEADDASWLSEAGDDRLTLVTCYPFGTWGESGLRYVVVARGFRAFSA</sequence>
<dbReference type="InterPro" id="IPR022445">
    <property type="entry name" value="Sortase_proteobact_type"/>
</dbReference>
<evidence type="ECO:0000256" key="3">
    <source>
        <dbReference type="SAM" id="Phobius"/>
    </source>
</evidence>
<protein>
    <submittedName>
        <fullName evidence="4">Class GN sortase</fullName>
        <ecNumber evidence="4">3.4.22.-</ecNumber>
    </submittedName>
</protein>
<feature type="transmembrane region" description="Helical" evidence="3">
    <location>
        <begin position="50"/>
        <end position="68"/>
    </location>
</feature>
<comment type="caution">
    <text evidence="4">The sequence shown here is derived from an EMBL/GenBank/DDBJ whole genome shotgun (WGS) entry which is preliminary data.</text>
</comment>
<dbReference type="CDD" id="cd05828">
    <property type="entry name" value="Sortase_D_1"/>
    <property type="match status" value="1"/>
</dbReference>
<dbReference type="InterPro" id="IPR041999">
    <property type="entry name" value="Sortase_D_1"/>
</dbReference>
<dbReference type="GO" id="GO:0016787">
    <property type="term" value="F:hydrolase activity"/>
    <property type="evidence" value="ECO:0007669"/>
    <property type="project" value="UniProtKB-KW"/>
</dbReference>
<gene>
    <name evidence="4" type="ORF">KDA27_08875</name>
</gene>
<dbReference type="EMBL" id="JAGQHS010000035">
    <property type="protein sequence ID" value="MCA9755900.1"/>
    <property type="molecule type" value="Genomic_DNA"/>
</dbReference>
<evidence type="ECO:0000313" key="4">
    <source>
        <dbReference type="EMBL" id="MCA9755900.1"/>
    </source>
</evidence>
<dbReference type="SUPFAM" id="SSF63817">
    <property type="entry name" value="Sortase"/>
    <property type="match status" value="1"/>
</dbReference>
<keyword evidence="3" id="KW-0812">Transmembrane</keyword>
<evidence type="ECO:0000313" key="5">
    <source>
        <dbReference type="Proteomes" id="UP000739538"/>
    </source>
</evidence>
<evidence type="ECO:0000256" key="1">
    <source>
        <dbReference type="ARBA" id="ARBA00022801"/>
    </source>
</evidence>
<accession>A0A956SCZ4</accession>
<proteinExistence type="predicted"/>
<name>A0A956SCZ4_UNCEI</name>
<dbReference type="Gene3D" id="2.40.260.10">
    <property type="entry name" value="Sortase"/>
    <property type="match status" value="1"/>
</dbReference>
<reference evidence="4" key="1">
    <citation type="submission" date="2020-04" db="EMBL/GenBank/DDBJ databases">
        <authorList>
            <person name="Zhang T."/>
        </authorList>
    </citation>
    <scope>NUCLEOTIDE SEQUENCE</scope>
    <source>
        <strain evidence="4">HKST-UBA02</strain>
    </source>
</reference>
<reference evidence="4" key="2">
    <citation type="journal article" date="2021" name="Microbiome">
        <title>Successional dynamics and alternative stable states in a saline activated sludge microbial community over 9 years.</title>
        <authorList>
            <person name="Wang Y."/>
            <person name="Ye J."/>
            <person name="Ju F."/>
            <person name="Liu L."/>
            <person name="Boyd J.A."/>
            <person name="Deng Y."/>
            <person name="Parks D.H."/>
            <person name="Jiang X."/>
            <person name="Yin X."/>
            <person name="Woodcroft B.J."/>
            <person name="Tyson G.W."/>
            <person name="Hugenholtz P."/>
            <person name="Polz M.F."/>
            <person name="Zhang T."/>
        </authorList>
    </citation>
    <scope>NUCLEOTIDE SEQUENCE</scope>
    <source>
        <strain evidence="4">HKST-UBA02</strain>
    </source>
</reference>
<dbReference type="NCBIfam" id="TIGR03784">
    <property type="entry name" value="marine_sortase"/>
    <property type="match status" value="1"/>
</dbReference>
<dbReference type="NCBIfam" id="TIGR01076">
    <property type="entry name" value="sortase_fam"/>
    <property type="match status" value="1"/>
</dbReference>
<dbReference type="InterPro" id="IPR023365">
    <property type="entry name" value="Sortase_dom-sf"/>
</dbReference>
<keyword evidence="3" id="KW-1133">Transmembrane helix</keyword>
<keyword evidence="3" id="KW-0472">Membrane</keyword>
<organism evidence="4 5">
    <name type="scientific">Eiseniibacteriota bacterium</name>
    <dbReference type="NCBI Taxonomy" id="2212470"/>
    <lineage>
        <taxon>Bacteria</taxon>
        <taxon>Candidatus Eiseniibacteriota</taxon>
    </lineage>
</organism>
<feature type="region of interest" description="Disordered" evidence="2">
    <location>
        <begin position="1"/>
        <end position="41"/>
    </location>
</feature>
<dbReference type="Proteomes" id="UP000739538">
    <property type="component" value="Unassembled WGS sequence"/>
</dbReference>
<evidence type="ECO:0000256" key="2">
    <source>
        <dbReference type="SAM" id="MobiDB-lite"/>
    </source>
</evidence>
<dbReference type="AlphaFoldDB" id="A0A956SCZ4"/>
<keyword evidence="1 4" id="KW-0378">Hydrolase</keyword>
<dbReference type="InterPro" id="IPR005754">
    <property type="entry name" value="Sortase"/>
</dbReference>
<dbReference type="EC" id="3.4.22.-" evidence="4"/>
<dbReference type="Pfam" id="PF04203">
    <property type="entry name" value="Sortase"/>
    <property type="match status" value="1"/>
</dbReference>